<feature type="domain" description="DEAD-box RNA helicase Q" evidence="10">
    <location>
        <begin position="3"/>
        <end position="31"/>
    </location>
</feature>
<keyword evidence="4 7" id="KW-0067">ATP-binding</keyword>
<dbReference type="Pfam" id="PF00271">
    <property type="entry name" value="Helicase_C"/>
    <property type="match status" value="1"/>
</dbReference>
<dbReference type="Pfam" id="PF00270">
    <property type="entry name" value="DEAD"/>
    <property type="match status" value="1"/>
</dbReference>
<evidence type="ECO:0000259" key="8">
    <source>
        <dbReference type="PROSITE" id="PS51192"/>
    </source>
</evidence>
<dbReference type="PROSITE" id="PS51195">
    <property type="entry name" value="Q_MOTIF"/>
    <property type="match status" value="1"/>
</dbReference>
<dbReference type="NCBIfam" id="NF008744">
    <property type="entry name" value="PRK11776.1"/>
    <property type="match status" value="1"/>
</dbReference>
<dbReference type="SUPFAM" id="SSF52540">
    <property type="entry name" value="P-loop containing nucleoside triphosphate hydrolases"/>
    <property type="match status" value="1"/>
</dbReference>
<dbReference type="PROSITE" id="PS51194">
    <property type="entry name" value="HELICASE_CTER"/>
    <property type="match status" value="1"/>
</dbReference>
<evidence type="ECO:0000256" key="1">
    <source>
        <dbReference type="ARBA" id="ARBA00022741"/>
    </source>
</evidence>
<dbReference type="EMBL" id="BMPE01000032">
    <property type="protein sequence ID" value="GGL19375.1"/>
    <property type="molecule type" value="Genomic_DNA"/>
</dbReference>
<evidence type="ECO:0000256" key="2">
    <source>
        <dbReference type="ARBA" id="ARBA00022801"/>
    </source>
</evidence>
<feature type="short sequence motif" description="Q motif" evidence="6">
    <location>
        <begin position="3"/>
        <end position="31"/>
    </location>
</feature>
<dbReference type="CDD" id="cd18787">
    <property type="entry name" value="SF2_C_DEAD"/>
    <property type="match status" value="1"/>
</dbReference>
<dbReference type="SMART" id="SM00490">
    <property type="entry name" value="HELICc"/>
    <property type="match status" value="1"/>
</dbReference>
<accession>A0ABQ2FRE4</accession>
<evidence type="ECO:0000256" key="4">
    <source>
        <dbReference type="ARBA" id="ARBA00022840"/>
    </source>
</evidence>
<dbReference type="GO" id="GO:0004386">
    <property type="term" value="F:helicase activity"/>
    <property type="evidence" value="ECO:0007669"/>
    <property type="project" value="UniProtKB-KW"/>
</dbReference>
<keyword evidence="1 7" id="KW-0547">Nucleotide-binding</keyword>
<evidence type="ECO:0000259" key="9">
    <source>
        <dbReference type="PROSITE" id="PS51194"/>
    </source>
</evidence>
<feature type="domain" description="Helicase C-terminal" evidence="9">
    <location>
        <begin position="215"/>
        <end position="380"/>
    </location>
</feature>
<comment type="caution">
    <text evidence="11">The sequence shown here is derived from an EMBL/GenBank/DDBJ whole genome shotgun (WGS) entry which is preliminary data.</text>
</comment>
<dbReference type="InterPro" id="IPR011545">
    <property type="entry name" value="DEAD/DEAH_box_helicase_dom"/>
</dbReference>
<evidence type="ECO:0000256" key="6">
    <source>
        <dbReference type="PROSITE-ProRule" id="PRU00552"/>
    </source>
</evidence>
<dbReference type="InterPro" id="IPR050079">
    <property type="entry name" value="DEAD_box_RNA_helicase"/>
</dbReference>
<dbReference type="PANTHER" id="PTHR47959">
    <property type="entry name" value="ATP-DEPENDENT RNA HELICASE RHLE-RELATED"/>
    <property type="match status" value="1"/>
</dbReference>
<dbReference type="InterPro" id="IPR001650">
    <property type="entry name" value="Helicase_C-like"/>
</dbReference>
<evidence type="ECO:0000313" key="11">
    <source>
        <dbReference type="EMBL" id="GGL19375.1"/>
    </source>
</evidence>
<organism evidence="11 12">
    <name type="scientific">Deinococcus radiotolerans</name>
    <dbReference type="NCBI Taxonomy" id="1309407"/>
    <lineage>
        <taxon>Bacteria</taxon>
        <taxon>Thermotogati</taxon>
        <taxon>Deinococcota</taxon>
        <taxon>Deinococci</taxon>
        <taxon>Deinococcales</taxon>
        <taxon>Deinococcaceae</taxon>
        <taxon>Deinococcus</taxon>
    </lineage>
</organism>
<dbReference type="PROSITE" id="PS51192">
    <property type="entry name" value="HELICASE_ATP_BIND_1"/>
    <property type="match status" value="1"/>
</dbReference>
<dbReference type="Gene3D" id="3.30.70.330">
    <property type="match status" value="1"/>
</dbReference>
<dbReference type="InterPro" id="IPR005580">
    <property type="entry name" value="DbpA/CsdA_RNA-bd_dom"/>
</dbReference>
<evidence type="ECO:0000313" key="12">
    <source>
        <dbReference type="Proteomes" id="UP000604341"/>
    </source>
</evidence>
<dbReference type="InterPro" id="IPR012677">
    <property type="entry name" value="Nucleotide-bd_a/b_plait_sf"/>
</dbReference>
<dbReference type="InterPro" id="IPR014001">
    <property type="entry name" value="Helicase_ATP-bd"/>
</dbReference>
<dbReference type="InterPro" id="IPR044742">
    <property type="entry name" value="DEAD/DEAH_RhlB"/>
</dbReference>
<comment type="similarity">
    <text evidence="5 7">Belongs to the DEAD box helicase family.</text>
</comment>
<dbReference type="Proteomes" id="UP000604341">
    <property type="component" value="Unassembled WGS sequence"/>
</dbReference>
<proteinExistence type="inferred from homology"/>
<dbReference type="RefSeq" id="WP_189071007.1">
    <property type="nucleotide sequence ID" value="NZ_BMPE01000032.1"/>
</dbReference>
<evidence type="ECO:0000259" key="10">
    <source>
        <dbReference type="PROSITE" id="PS51195"/>
    </source>
</evidence>
<keyword evidence="12" id="KW-1185">Reference proteome</keyword>
<name>A0ABQ2FRE4_9DEIO</name>
<keyword evidence="3 7" id="KW-0347">Helicase</keyword>
<dbReference type="InterPro" id="IPR027417">
    <property type="entry name" value="P-loop_NTPase"/>
</dbReference>
<keyword evidence="2 7" id="KW-0378">Hydrolase</keyword>
<dbReference type="Pfam" id="PF03880">
    <property type="entry name" value="DbpA"/>
    <property type="match status" value="1"/>
</dbReference>
<dbReference type="InterPro" id="IPR000629">
    <property type="entry name" value="RNA-helicase_DEAD-box_CS"/>
</dbReference>
<reference evidence="12" key="1">
    <citation type="journal article" date="2019" name="Int. J. Syst. Evol. Microbiol.">
        <title>The Global Catalogue of Microorganisms (GCM) 10K type strain sequencing project: providing services to taxonomists for standard genome sequencing and annotation.</title>
        <authorList>
            <consortium name="The Broad Institute Genomics Platform"/>
            <consortium name="The Broad Institute Genome Sequencing Center for Infectious Disease"/>
            <person name="Wu L."/>
            <person name="Ma J."/>
        </authorList>
    </citation>
    <scope>NUCLEOTIDE SEQUENCE [LARGE SCALE GENOMIC DNA]</scope>
    <source>
        <strain evidence="12">JCM 19173</strain>
    </source>
</reference>
<feature type="domain" description="Helicase ATP-binding" evidence="8">
    <location>
        <begin position="34"/>
        <end position="205"/>
    </location>
</feature>
<dbReference type="CDD" id="cd00268">
    <property type="entry name" value="DEADc"/>
    <property type="match status" value="1"/>
</dbReference>
<dbReference type="InterPro" id="IPR014014">
    <property type="entry name" value="RNA_helicase_DEAD_Q_motif"/>
</dbReference>
<dbReference type="Gene3D" id="3.40.50.300">
    <property type="entry name" value="P-loop containing nucleotide triphosphate hydrolases"/>
    <property type="match status" value="2"/>
</dbReference>
<evidence type="ECO:0000256" key="3">
    <source>
        <dbReference type="ARBA" id="ARBA00022806"/>
    </source>
</evidence>
<gene>
    <name evidence="11" type="primary">dbpA</name>
    <name evidence="11" type="ORF">GCM10010844_42890</name>
</gene>
<sequence length="474" mass="50634">MTASFATLPLRISLRAALSSLGYMEMTPVQAQSLPHVLAGQDLIAQARTGSGKTVVFGLGLLQVLDSANPAVQGLVLCPTRELADQVAAELRRLARSEGNVKVLTLTGGVPLRPQAASLAHGAHVVVGTPGRVRDHLSRGTLNLAHVRTLVLDEADRMTDMGFYGEIEGVVRACPLERQTLLFSATYPDDIRQATAAFLRRPVEVRVDTVNPNDGIEERFYEVSARERDEAVARLLGHYQPGSALVFCNTRAHCQALAADLQAQGFDALALHGDLHQRERDETLEQFAGRSCAVLVATDVAARGLDIAQLDAVITADLSRDPDVYVHRVGRTGRAGECGLALTLCTPEDRPFVRLLEERRAAPVVWRTLEELRPGDAQPAPMVTLCILGSRQDKLRPGDVLGALTGEAGLSRDQVGRITVAGRVTYAAVARAAAPPALARLNAAAGSSALSIKGRRFRLRLISPPAGQGLSPPG</sequence>
<evidence type="ECO:0000256" key="7">
    <source>
        <dbReference type="RuleBase" id="RU000492"/>
    </source>
</evidence>
<dbReference type="PANTHER" id="PTHR47959:SF1">
    <property type="entry name" value="ATP-DEPENDENT RNA HELICASE DBPA"/>
    <property type="match status" value="1"/>
</dbReference>
<dbReference type="PROSITE" id="PS00039">
    <property type="entry name" value="DEAD_ATP_HELICASE"/>
    <property type="match status" value="1"/>
</dbReference>
<evidence type="ECO:0000256" key="5">
    <source>
        <dbReference type="ARBA" id="ARBA00038437"/>
    </source>
</evidence>
<protein>
    <submittedName>
        <fullName evidence="11">ATP-dependent RNA helicase</fullName>
    </submittedName>
</protein>
<dbReference type="SMART" id="SM00487">
    <property type="entry name" value="DEXDc"/>
    <property type="match status" value="1"/>
</dbReference>